<dbReference type="GO" id="GO:0003700">
    <property type="term" value="F:DNA-binding transcription factor activity"/>
    <property type="evidence" value="ECO:0007669"/>
    <property type="project" value="InterPro"/>
</dbReference>
<comment type="caution">
    <text evidence="8">The sequence shown here is derived from an EMBL/GenBank/DDBJ whole genome shotgun (WGS) entry which is preliminary data.</text>
</comment>
<dbReference type="EMBL" id="PKPP01001026">
    <property type="protein sequence ID" value="PWA86389.1"/>
    <property type="molecule type" value="Genomic_DNA"/>
</dbReference>
<dbReference type="PANTHER" id="PTHR31190">
    <property type="entry name" value="DNA-BINDING DOMAIN"/>
    <property type="match status" value="1"/>
</dbReference>
<proteinExistence type="predicted"/>
<dbReference type="SUPFAM" id="SSF54171">
    <property type="entry name" value="DNA-binding domain"/>
    <property type="match status" value="1"/>
</dbReference>
<dbReference type="CDD" id="cd00018">
    <property type="entry name" value="AP2"/>
    <property type="match status" value="1"/>
</dbReference>
<dbReference type="PROSITE" id="PS51032">
    <property type="entry name" value="AP2_ERF"/>
    <property type="match status" value="1"/>
</dbReference>
<dbReference type="InterPro" id="IPR036955">
    <property type="entry name" value="AP2/ERF_dom_sf"/>
</dbReference>
<keyword evidence="2" id="KW-0805">Transcription regulation</keyword>
<sequence length="85" mass="9535">MIVFSIALSRARVWLGTFETAEDVAIAYDTTTYLMRGSRSLLNFPFRINSGEPEPVRIKSKRMSTSSVSSPEMVKRMKKEVGNGC</sequence>
<keyword evidence="9" id="KW-1185">Reference proteome</keyword>
<name>A0A2U1PKX4_ARTAN</name>
<dbReference type="SMART" id="SM00380">
    <property type="entry name" value="AP2"/>
    <property type="match status" value="1"/>
</dbReference>
<organism evidence="8 9">
    <name type="scientific">Artemisia annua</name>
    <name type="common">Sweet wormwood</name>
    <dbReference type="NCBI Taxonomy" id="35608"/>
    <lineage>
        <taxon>Eukaryota</taxon>
        <taxon>Viridiplantae</taxon>
        <taxon>Streptophyta</taxon>
        <taxon>Embryophyta</taxon>
        <taxon>Tracheophyta</taxon>
        <taxon>Spermatophyta</taxon>
        <taxon>Magnoliopsida</taxon>
        <taxon>eudicotyledons</taxon>
        <taxon>Gunneridae</taxon>
        <taxon>Pentapetalae</taxon>
        <taxon>asterids</taxon>
        <taxon>campanulids</taxon>
        <taxon>Asterales</taxon>
        <taxon>Asteraceae</taxon>
        <taxon>Asteroideae</taxon>
        <taxon>Anthemideae</taxon>
        <taxon>Artemisiinae</taxon>
        <taxon>Artemisia</taxon>
    </lineage>
</organism>
<dbReference type="OrthoDB" id="1749563at2759"/>
<evidence type="ECO:0000256" key="3">
    <source>
        <dbReference type="ARBA" id="ARBA00023125"/>
    </source>
</evidence>
<evidence type="ECO:0000256" key="4">
    <source>
        <dbReference type="ARBA" id="ARBA00023163"/>
    </source>
</evidence>
<gene>
    <name evidence="8" type="ORF">CTI12_AA141030</name>
</gene>
<dbReference type="InterPro" id="IPR001471">
    <property type="entry name" value="AP2/ERF_dom"/>
</dbReference>
<feature type="region of interest" description="Disordered" evidence="6">
    <location>
        <begin position="57"/>
        <end position="85"/>
    </location>
</feature>
<dbReference type="GO" id="GO:0009873">
    <property type="term" value="P:ethylene-activated signaling pathway"/>
    <property type="evidence" value="ECO:0007669"/>
    <property type="project" value="InterPro"/>
</dbReference>
<evidence type="ECO:0000313" key="8">
    <source>
        <dbReference type="EMBL" id="PWA86389.1"/>
    </source>
</evidence>
<keyword evidence="5" id="KW-0539">Nucleus</keyword>
<dbReference type="InterPro" id="IPR016177">
    <property type="entry name" value="DNA-bd_dom_sf"/>
</dbReference>
<accession>A0A2U1PKX4</accession>
<dbReference type="AlphaFoldDB" id="A0A2U1PKX4"/>
<evidence type="ECO:0000256" key="1">
    <source>
        <dbReference type="ARBA" id="ARBA00004123"/>
    </source>
</evidence>
<evidence type="ECO:0000256" key="6">
    <source>
        <dbReference type="SAM" id="MobiDB-lite"/>
    </source>
</evidence>
<evidence type="ECO:0000256" key="2">
    <source>
        <dbReference type="ARBA" id="ARBA00023015"/>
    </source>
</evidence>
<keyword evidence="3" id="KW-0238">DNA-binding</keyword>
<dbReference type="Proteomes" id="UP000245207">
    <property type="component" value="Unassembled WGS sequence"/>
</dbReference>
<feature type="domain" description="AP2/ERF" evidence="7">
    <location>
        <begin position="1"/>
        <end position="45"/>
    </location>
</feature>
<protein>
    <submittedName>
        <fullName evidence="8">AP2/ERF domain-containing protein</fullName>
    </submittedName>
</protein>
<dbReference type="GO" id="GO:0005634">
    <property type="term" value="C:nucleus"/>
    <property type="evidence" value="ECO:0007669"/>
    <property type="project" value="UniProtKB-SubCell"/>
</dbReference>
<reference evidence="8 9" key="1">
    <citation type="journal article" date="2018" name="Mol. Plant">
        <title>The genome of Artemisia annua provides insight into the evolution of Asteraceae family and artemisinin biosynthesis.</title>
        <authorList>
            <person name="Shen Q."/>
            <person name="Zhang L."/>
            <person name="Liao Z."/>
            <person name="Wang S."/>
            <person name="Yan T."/>
            <person name="Shi P."/>
            <person name="Liu M."/>
            <person name="Fu X."/>
            <person name="Pan Q."/>
            <person name="Wang Y."/>
            <person name="Lv Z."/>
            <person name="Lu X."/>
            <person name="Zhang F."/>
            <person name="Jiang W."/>
            <person name="Ma Y."/>
            <person name="Chen M."/>
            <person name="Hao X."/>
            <person name="Li L."/>
            <person name="Tang Y."/>
            <person name="Lv G."/>
            <person name="Zhou Y."/>
            <person name="Sun X."/>
            <person name="Brodelius P.E."/>
            <person name="Rose J.K.C."/>
            <person name="Tang K."/>
        </authorList>
    </citation>
    <scope>NUCLEOTIDE SEQUENCE [LARGE SCALE GENOMIC DNA]</scope>
    <source>
        <strain evidence="9">cv. Huhao1</strain>
        <tissue evidence="8">Leaf</tissue>
    </source>
</reference>
<evidence type="ECO:0000313" key="9">
    <source>
        <dbReference type="Proteomes" id="UP000245207"/>
    </source>
</evidence>
<evidence type="ECO:0000259" key="7">
    <source>
        <dbReference type="PROSITE" id="PS51032"/>
    </source>
</evidence>
<dbReference type="GO" id="GO:0003677">
    <property type="term" value="F:DNA binding"/>
    <property type="evidence" value="ECO:0007669"/>
    <property type="project" value="UniProtKB-KW"/>
</dbReference>
<evidence type="ECO:0000256" key="5">
    <source>
        <dbReference type="ARBA" id="ARBA00023242"/>
    </source>
</evidence>
<keyword evidence="4" id="KW-0804">Transcription</keyword>
<comment type="subcellular location">
    <subcellularLocation>
        <location evidence="1">Nucleus</location>
    </subcellularLocation>
</comment>
<feature type="compositionally biased region" description="Basic and acidic residues" evidence="6">
    <location>
        <begin position="73"/>
        <end position="85"/>
    </location>
</feature>
<dbReference type="InterPro" id="IPR044808">
    <property type="entry name" value="ERF_plant"/>
</dbReference>
<dbReference type="PANTHER" id="PTHR31190:SF287">
    <property type="entry name" value="DEVELOPMENT RELATED ERF PROTEIN"/>
    <property type="match status" value="1"/>
</dbReference>
<dbReference type="Gene3D" id="3.30.730.10">
    <property type="entry name" value="AP2/ERF domain"/>
    <property type="match status" value="1"/>
</dbReference>
<dbReference type="STRING" id="35608.A0A2U1PKX4"/>